<evidence type="ECO:0000256" key="16">
    <source>
        <dbReference type="ARBA" id="ARBA00049209"/>
    </source>
</evidence>
<protein>
    <recommendedName>
        <fullName evidence="19">Bifunctional NAD(P)H-hydrate repair enzyme</fullName>
    </recommendedName>
    <alternativeName>
        <fullName evidence="19">Nicotinamide nucleotide repair protein</fullName>
    </alternativeName>
    <domain>
        <recommendedName>
            <fullName evidence="19">ADP-dependent (S)-NAD(P)H-hydrate dehydratase</fullName>
            <ecNumber evidence="19">4.2.1.136</ecNumber>
        </recommendedName>
        <alternativeName>
            <fullName evidence="19">ADP-dependent NAD(P)HX dehydratase</fullName>
        </alternativeName>
    </domain>
    <domain>
        <recommendedName>
            <fullName evidence="19">NAD(P)H-hydrate epimerase</fullName>
            <ecNumber evidence="19">5.1.99.6</ecNumber>
        </recommendedName>
    </domain>
</protein>
<comment type="cofactor">
    <cofactor evidence="17">
        <name>Mg(2+)</name>
        <dbReference type="ChEBI" id="CHEBI:18420"/>
    </cofactor>
</comment>
<reference evidence="23" key="1">
    <citation type="submission" date="2018-02" db="EMBL/GenBank/DDBJ databases">
        <title>Genome sequence of Desulfocucumis palustris strain NAW-5.</title>
        <authorList>
            <person name="Watanabe M."/>
            <person name="Kojima H."/>
            <person name="Fukui M."/>
        </authorList>
    </citation>
    <scope>NUCLEOTIDE SEQUENCE [LARGE SCALE GENOMIC DNA]</scope>
    <source>
        <strain evidence="23">NAW-5</strain>
    </source>
</reference>
<feature type="binding site" evidence="17">
    <location>
        <position position="455"/>
    </location>
    <ligand>
        <name>(6S)-NADPHX</name>
        <dbReference type="ChEBI" id="CHEBI:64076"/>
    </ligand>
</feature>
<evidence type="ECO:0000256" key="10">
    <source>
        <dbReference type="ARBA" id="ARBA00023027"/>
    </source>
</evidence>
<dbReference type="SUPFAM" id="SSF53613">
    <property type="entry name" value="Ribokinase-like"/>
    <property type="match status" value="1"/>
</dbReference>
<comment type="subunit">
    <text evidence="17">Homotetramer.</text>
</comment>
<evidence type="ECO:0000256" key="5">
    <source>
        <dbReference type="ARBA" id="ARBA00022723"/>
    </source>
</evidence>
<evidence type="ECO:0000256" key="11">
    <source>
        <dbReference type="ARBA" id="ARBA00023235"/>
    </source>
</evidence>
<dbReference type="GO" id="GO:0005524">
    <property type="term" value="F:ATP binding"/>
    <property type="evidence" value="ECO:0007669"/>
    <property type="project" value="UniProtKB-UniRule"/>
</dbReference>
<dbReference type="PANTHER" id="PTHR12592:SF0">
    <property type="entry name" value="ATP-DEPENDENT (S)-NAD(P)H-HYDRATE DEHYDRATASE"/>
    <property type="match status" value="1"/>
</dbReference>
<comment type="similarity">
    <text evidence="17">Belongs to the NnrD/CARKD family.</text>
</comment>
<dbReference type="HAMAP" id="MF_01965">
    <property type="entry name" value="NADHX_dehydratase"/>
    <property type="match status" value="1"/>
</dbReference>
<keyword evidence="9 18" id="KW-0630">Potassium</keyword>
<comment type="function">
    <text evidence="17">Catalyzes the dehydration of the S-form of NAD(P)HX at the expense of ADP, which is converted to AMP. Together with NAD(P)HX epimerase, which catalyzes the epimerization of the S- and R-forms, the enzyme allows the repair of both epimers of NAD(P)HX, a damaged form of NAD(P)H that is a result of enzymatic or heat-dependent hydration.</text>
</comment>
<feature type="domain" description="YjeF N-terminal" evidence="21">
    <location>
        <begin position="9"/>
        <end position="221"/>
    </location>
</feature>
<dbReference type="InterPro" id="IPR029056">
    <property type="entry name" value="Ribokinase-like"/>
</dbReference>
<keyword evidence="7 17" id="KW-0067">ATP-binding</keyword>
<evidence type="ECO:0000259" key="21">
    <source>
        <dbReference type="PROSITE" id="PS51385"/>
    </source>
</evidence>
<comment type="caution">
    <text evidence="18">Lacks conserved residue(s) required for the propagation of feature annotation.</text>
</comment>
<dbReference type="Pfam" id="PF01256">
    <property type="entry name" value="Carb_kinase"/>
    <property type="match status" value="1"/>
</dbReference>
<comment type="catalytic activity">
    <reaction evidence="16 17 19">
        <text>(6S)-NADPHX + ADP = AMP + phosphate + NADPH + H(+)</text>
        <dbReference type="Rhea" id="RHEA:32235"/>
        <dbReference type="ChEBI" id="CHEBI:15378"/>
        <dbReference type="ChEBI" id="CHEBI:43474"/>
        <dbReference type="ChEBI" id="CHEBI:57783"/>
        <dbReference type="ChEBI" id="CHEBI:64076"/>
        <dbReference type="ChEBI" id="CHEBI:456215"/>
        <dbReference type="ChEBI" id="CHEBI:456216"/>
        <dbReference type="EC" id="4.2.1.136"/>
    </reaction>
</comment>
<dbReference type="HAMAP" id="MF_01966">
    <property type="entry name" value="NADHX_epimerase"/>
    <property type="match status" value="1"/>
</dbReference>
<comment type="catalytic activity">
    <reaction evidence="1 18 19">
        <text>(6R)-NADHX = (6S)-NADHX</text>
        <dbReference type="Rhea" id="RHEA:32215"/>
        <dbReference type="ChEBI" id="CHEBI:64074"/>
        <dbReference type="ChEBI" id="CHEBI:64075"/>
        <dbReference type="EC" id="5.1.99.6"/>
    </reaction>
</comment>
<comment type="function">
    <text evidence="18">Catalyzes the epimerization of the S- and R-forms of NAD(P)HX, a damaged form of NAD(P)H that is a result of enzymatic or heat-dependent hydration. This is a prerequisite for the S-specific NAD(P)H-hydrate dehydratase to allow the repair of both epimers of NAD(P)HX.</text>
</comment>
<evidence type="ECO:0000256" key="12">
    <source>
        <dbReference type="ARBA" id="ARBA00023239"/>
    </source>
</evidence>
<feature type="binding site" evidence="17">
    <location>
        <position position="266"/>
    </location>
    <ligand>
        <name>(6S)-NADPHX</name>
        <dbReference type="ChEBI" id="CHEBI:64076"/>
    </ligand>
</feature>
<proteinExistence type="inferred from homology"/>
<feature type="binding site" evidence="18">
    <location>
        <position position="164"/>
    </location>
    <ligand>
        <name>(6S)-NADPHX</name>
        <dbReference type="ChEBI" id="CHEBI:64076"/>
    </ligand>
</feature>
<keyword evidence="10 17" id="KW-0520">NAD</keyword>
<feature type="binding site" evidence="17">
    <location>
        <position position="337"/>
    </location>
    <ligand>
        <name>(6S)-NADPHX</name>
        <dbReference type="ChEBI" id="CHEBI:64076"/>
    </ligand>
</feature>
<feature type="binding site" evidence="17">
    <location>
        <position position="454"/>
    </location>
    <ligand>
        <name>AMP</name>
        <dbReference type="ChEBI" id="CHEBI:456215"/>
    </ligand>
</feature>
<dbReference type="InterPro" id="IPR030677">
    <property type="entry name" value="Nnr"/>
</dbReference>
<comment type="similarity">
    <text evidence="4 19">In the C-terminal section; belongs to the NnrD/CARKD family.</text>
</comment>
<feature type="binding site" evidence="17">
    <location>
        <begin position="425"/>
        <end position="429"/>
    </location>
    <ligand>
        <name>AMP</name>
        <dbReference type="ChEBI" id="CHEBI:456215"/>
    </ligand>
</feature>
<dbReference type="Pfam" id="PF03853">
    <property type="entry name" value="YjeF_N"/>
    <property type="match status" value="1"/>
</dbReference>
<feature type="binding site" evidence="18">
    <location>
        <position position="60"/>
    </location>
    <ligand>
        <name>K(+)</name>
        <dbReference type="ChEBI" id="CHEBI:29103"/>
    </ligand>
</feature>
<evidence type="ECO:0000256" key="15">
    <source>
        <dbReference type="ARBA" id="ARBA00048238"/>
    </source>
</evidence>
<evidence type="ECO:0000256" key="9">
    <source>
        <dbReference type="ARBA" id="ARBA00022958"/>
    </source>
</evidence>
<dbReference type="PROSITE" id="PS51383">
    <property type="entry name" value="YJEF_C_3"/>
    <property type="match status" value="1"/>
</dbReference>
<feature type="binding site" evidence="18">
    <location>
        <position position="167"/>
    </location>
    <ligand>
        <name>K(+)</name>
        <dbReference type="ChEBI" id="CHEBI:29103"/>
    </ligand>
</feature>
<feature type="domain" description="YjeF C-terminal" evidence="20">
    <location>
        <begin position="231"/>
        <end position="514"/>
    </location>
</feature>
<dbReference type="GO" id="GO:0052855">
    <property type="term" value="F:ADP-dependent NAD(P)H-hydrate dehydratase activity"/>
    <property type="evidence" value="ECO:0007669"/>
    <property type="project" value="UniProtKB-UniRule"/>
</dbReference>
<evidence type="ECO:0000256" key="13">
    <source>
        <dbReference type="ARBA" id="ARBA00023268"/>
    </source>
</evidence>
<dbReference type="PIRSF" id="PIRSF017184">
    <property type="entry name" value="Nnr"/>
    <property type="match status" value="1"/>
</dbReference>
<evidence type="ECO:0000256" key="14">
    <source>
        <dbReference type="ARBA" id="ARBA00025153"/>
    </source>
</evidence>
<dbReference type="NCBIfam" id="TIGR00196">
    <property type="entry name" value="yjeF_cterm"/>
    <property type="match status" value="1"/>
</dbReference>
<comment type="function">
    <text evidence="14 19">Bifunctional enzyme that catalyzes the epimerization of the S- and R-forms of NAD(P)HX and the dehydration of the S-form of NAD(P)HX at the expense of ADP, which is converted to AMP. This allows the repair of both epimers of NAD(P)HX, a damaged form of NAD(P)H that is a result of enzymatic or heat-dependent hydration.</text>
</comment>
<evidence type="ECO:0000256" key="18">
    <source>
        <dbReference type="HAMAP-Rule" id="MF_01966"/>
    </source>
</evidence>
<dbReference type="RefSeq" id="WP_104370486.1">
    <property type="nucleotide sequence ID" value="NZ_BFAV01000003.1"/>
</dbReference>
<evidence type="ECO:0000256" key="4">
    <source>
        <dbReference type="ARBA" id="ARBA00009524"/>
    </source>
</evidence>
<feature type="binding site" evidence="18">
    <location>
        <begin position="59"/>
        <end position="63"/>
    </location>
    <ligand>
        <name>(6S)-NADPHX</name>
        <dbReference type="ChEBI" id="CHEBI:64076"/>
    </ligand>
</feature>
<comment type="catalytic activity">
    <reaction evidence="15 17 19">
        <text>(6S)-NADHX + ADP = AMP + phosphate + NADH + H(+)</text>
        <dbReference type="Rhea" id="RHEA:32223"/>
        <dbReference type="ChEBI" id="CHEBI:15378"/>
        <dbReference type="ChEBI" id="CHEBI:43474"/>
        <dbReference type="ChEBI" id="CHEBI:57945"/>
        <dbReference type="ChEBI" id="CHEBI:64074"/>
        <dbReference type="ChEBI" id="CHEBI:456215"/>
        <dbReference type="ChEBI" id="CHEBI:456216"/>
        <dbReference type="EC" id="4.2.1.136"/>
    </reaction>
</comment>
<organism evidence="22 23">
    <name type="scientific">Desulfocucumis palustris</name>
    <dbReference type="NCBI Taxonomy" id="1898651"/>
    <lineage>
        <taxon>Bacteria</taxon>
        <taxon>Bacillati</taxon>
        <taxon>Bacillota</taxon>
        <taxon>Clostridia</taxon>
        <taxon>Eubacteriales</taxon>
        <taxon>Desulfocucumaceae</taxon>
        <taxon>Desulfocucumis</taxon>
    </lineage>
</organism>
<keyword evidence="8 17" id="KW-0521">NADP</keyword>
<dbReference type="InterPro" id="IPR036652">
    <property type="entry name" value="YjeF_N_dom_sf"/>
</dbReference>
<dbReference type="InterPro" id="IPR000631">
    <property type="entry name" value="CARKD"/>
</dbReference>
<dbReference type="InterPro" id="IPR017953">
    <property type="entry name" value="Carbohydrate_kinase_pred_CS"/>
</dbReference>
<evidence type="ECO:0000256" key="17">
    <source>
        <dbReference type="HAMAP-Rule" id="MF_01965"/>
    </source>
</evidence>
<dbReference type="PROSITE" id="PS51385">
    <property type="entry name" value="YJEF_N"/>
    <property type="match status" value="1"/>
</dbReference>
<accession>A0A2L2X8I0</accession>
<feature type="binding site" evidence="17">
    <location>
        <position position="388"/>
    </location>
    <ligand>
        <name>(6S)-NADPHX</name>
        <dbReference type="ChEBI" id="CHEBI:64076"/>
    </ligand>
</feature>
<keyword evidence="6 17" id="KW-0547">Nucleotide-binding</keyword>
<dbReference type="EC" id="4.2.1.136" evidence="19"/>
<keyword evidence="11 18" id="KW-0413">Isomerase</keyword>
<dbReference type="Proteomes" id="UP000239549">
    <property type="component" value="Unassembled WGS sequence"/>
</dbReference>
<evidence type="ECO:0000256" key="8">
    <source>
        <dbReference type="ARBA" id="ARBA00022857"/>
    </source>
</evidence>
<dbReference type="SUPFAM" id="SSF64153">
    <property type="entry name" value="YjeF N-terminal domain-like"/>
    <property type="match status" value="1"/>
</dbReference>
<dbReference type="AlphaFoldDB" id="A0A2L2X8I0"/>
<dbReference type="Gene3D" id="3.40.1190.20">
    <property type="match status" value="1"/>
</dbReference>
<comment type="catalytic activity">
    <reaction evidence="2 18 19">
        <text>(6R)-NADPHX = (6S)-NADPHX</text>
        <dbReference type="Rhea" id="RHEA:32227"/>
        <dbReference type="ChEBI" id="CHEBI:64076"/>
        <dbReference type="ChEBI" id="CHEBI:64077"/>
        <dbReference type="EC" id="5.1.99.6"/>
    </reaction>
</comment>
<name>A0A2L2X8I0_9FIRM</name>
<evidence type="ECO:0000313" key="22">
    <source>
        <dbReference type="EMBL" id="GBF31883.1"/>
    </source>
</evidence>
<comment type="cofactor">
    <cofactor evidence="18 19">
        <name>K(+)</name>
        <dbReference type="ChEBI" id="CHEBI:29103"/>
    </cofactor>
    <text evidence="18 19">Binds 1 potassium ion per subunit.</text>
</comment>
<gene>
    <name evidence="17" type="primary">nnrD</name>
    <name evidence="18" type="synonym">nnrE</name>
    <name evidence="22" type="ORF">DCCM_0067</name>
</gene>
<feature type="binding site" evidence="18">
    <location>
        <position position="131"/>
    </location>
    <ligand>
        <name>K(+)</name>
        <dbReference type="ChEBI" id="CHEBI:29103"/>
    </ligand>
</feature>
<dbReference type="OrthoDB" id="9806925at2"/>
<dbReference type="Gene3D" id="3.40.50.10260">
    <property type="entry name" value="YjeF N-terminal domain"/>
    <property type="match status" value="1"/>
</dbReference>
<evidence type="ECO:0000256" key="3">
    <source>
        <dbReference type="ARBA" id="ARBA00006001"/>
    </source>
</evidence>
<dbReference type="NCBIfam" id="TIGR00197">
    <property type="entry name" value="yjeF_nterm"/>
    <property type="match status" value="1"/>
</dbReference>
<keyword evidence="12 17" id="KW-0456">Lyase</keyword>
<dbReference type="PANTHER" id="PTHR12592">
    <property type="entry name" value="ATP-DEPENDENT (S)-NAD(P)H-HYDRATE DEHYDRATASE FAMILY MEMBER"/>
    <property type="match status" value="1"/>
</dbReference>
<dbReference type="GO" id="GO:0046496">
    <property type="term" value="P:nicotinamide nucleotide metabolic process"/>
    <property type="evidence" value="ECO:0007669"/>
    <property type="project" value="UniProtKB-UniRule"/>
</dbReference>
<feature type="binding site" evidence="18">
    <location>
        <begin position="135"/>
        <end position="141"/>
    </location>
    <ligand>
        <name>(6S)-NADPHX</name>
        <dbReference type="ChEBI" id="CHEBI:64076"/>
    </ligand>
</feature>
<evidence type="ECO:0000256" key="2">
    <source>
        <dbReference type="ARBA" id="ARBA00000909"/>
    </source>
</evidence>
<dbReference type="GO" id="GO:0052856">
    <property type="term" value="F:NAD(P)HX epimerase activity"/>
    <property type="evidence" value="ECO:0007669"/>
    <property type="project" value="UniProtKB-UniRule"/>
</dbReference>
<comment type="caution">
    <text evidence="22">The sequence shown here is derived from an EMBL/GenBank/DDBJ whole genome shotgun (WGS) entry which is preliminary data.</text>
</comment>
<evidence type="ECO:0000256" key="19">
    <source>
        <dbReference type="PIRNR" id="PIRNR017184"/>
    </source>
</evidence>
<evidence type="ECO:0000259" key="20">
    <source>
        <dbReference type="PROSITE" id="PS51383"/>
    </source>
</evidence>
<comment type="similarity">
    <text evidence="18">Belongs to the NnrE/AIBP family.</text>
</comment>
<dbReference type="GO" id="GO:0046872">
    <property type="term" value="F:metal ion binding"/>
    <property type="evidence" value="ECO:0007669"/>
    <property type="project" value="UniProtKB-UniRule"/>
</dbReference>
<comment type="similarity">
    <text evidence="3 19">In the N-terminal section; belongs to the NnrE/AIBP family.</text>
</comment>
<sequence length="521" mass="53636">MRIATAREMREIDLAAINRYGIPGVVLMENAGLHVANAVRAMLGNVRDRVVTIFAGKGNNGGDGLVAARHLHNSGARVKVLLLARPEEITGDAAVNFNIWINMGQDVYSITQDSEFDPVRLFLAETDLVVDAIYGTGFRGKVNDLAGRVMEAVNAGGKPVVSVDIPSGVEADTGKVNGACIRAGATVTFGLPKLGLLFHPGAGCAGKIKIADISIPPALLGNDGLKRHLLGRKMVRGWLPGRAADSHKGNYGSVLVVAGSAGMTGAACLAAEAAARTGAGLVTLAVPEGLHQIVETKLTEVMTYPLPQEKSQSLSPEALPVIMSLLDKADVLALGPGLSTNPGTARLVRELLGKISAPCVLDADGLNALAGHTDIFKKAGAPLVLTPHPGEMARLTGLSTADIARDRLAGAEKYSSLWQSVLVLKGAPSLVAAPGGNVYVNSTGNPGMAAGGSGDVLTGIIAGLLAQGLSPERAAAAGVYLHGFAGDRAAARKGMMGLLAGDILLALPEVLREMEAEVFRA</sequence>
<keyword evidence="23" id="KW-1185">Reference proteome</keyword>
<dbReference type="EC" id="5.1.99.6" evidence="19"/>
<dbReference type="InterPro" id="IPR004443">
    <property type="entry name" value="YjeF_N_dom"/>
</dbReference>
<dbReference type="GO" id="GO:0110051">
    <property type="term" value="P:metabolite repair"/>
    <property type="evidence" value="ECO:0007669"/>
    <property type="project" value="TreeGrafter"/>
</dbReference>
<dbReference type="PROSITE" id="PS01050">
    <property type="entry name" value="YJEF_C_2"/>
    <property type="match status" value="1"/>
</dbReference>
<keyword evidence="5 18" id="KW-0479">Metal-binding</keyword>
<dbReference type="EMBL" id="BFAV01000003">
    <property type="protein sequence ID" value="GBF31883.1"/>
    <property type="molecule type" value="Genomic_DNA"/>
</dbReference>
<keyword evidence="13" id="KW-0511">Multifunctional enzyme</keyword>
<evidence type="ECO:0000256" key="7">
    <source>
        <dbReference type="ARBA" id="ARBA00022840"/>
    </source>
</evidence>
<evidence type="ECO:0000256" key="1">
    <source>
        <dbReference type="ARBA" id="ARBA00000013"/>
    </source>
</evidence>
<evidence type="ECO:0000313" key="23">
    <source>
        <dbReference type="Proteomes" id="UP000239549"/>
    </source>
</evidence>
<dbReference type="CDD" id="cd01171">
    <property type="entry name" value="YXKO-related"/>
    <property type="match status" value="1"/>
</dbReference>
<evidence type="ECO:0000256" key="6">
    <source>
        <dbReference type="ARBA" id="ARBA00022741"/>
    </source>
</evidence>